<gene>
    <name evidence="2" type="ORF">GPUH_LOCUS24584</name>
</gene>
<dbReference type="OrthoDB" id="5864420at2759"/>
<feature type="region of interest" description="Disordered" evidence="1">
    <location>
        <begin position="1"/>
        <end position="50"/>
    </location>
</feature>
<feature type="region of interest" description="Disordered" evidence="1">
    <location>
        <begin position="67"/>
        <end position="108"/>
    </location>
</feature>
<reference evidence="4" key="1">
    <citation type="submission" date="2016-06" db="UniProtKB">
        <authorList>
            <consortium name="WormBaseParasite"/>
        </authorList>
    </citation>
    <scope>IDENTIFICATION</scope>
</reference>
<dbReference type="Proteomes" id="UP000271098">
    <property type="component" value="Unassembled WGS sequence"/>
</dbReference>
<sequence>MRHFTSPEDFVFQASAAAENDVTAQSESNESPTASVKNDVAPQAESDEILERKYQKDLQTALELSREMAISAASPSQETSLEMATKSNKEKEQRGAESDNVELLTADVDKEASNLLTKTGGSTTSRERQLVALYRTKLLEVLRQQKLDNDIRKKAEEEMTKYRSRYKKLCQLLNDAEGSLTVACLFS</sequence>
<feature type="compositionally biased region" description="Polar residues" evidence="1">
    <location>
        <begin position="73"/>
        <end position="86"/>
    </location>
</feature>
<evidence type="ECO:0000313" key="3">
    <source>
        <dbReference type="Proteomes" id="UP000271098"/>
    </source>
</evidence>
<feature type="compositionally biased region" description="Polar residues" evidence="1">
    <location>
        <begin position="22"/>
        <end position="36"/>
    </location>
</feature>
<keyword evidence="3" id="KW-1185">Reference proteome</keyword>
<dbReference type="EMBL" id="UYRT01101664">
    <property type="protein sequence ID" value="VDN43035.1"/>
    <property type="molecule type" value="Genomic_DNA"/>
</dbReference>
<dbReference type="WBParaSite" id="GPUH_0002461501-mRNA-1">
    <property type="protein sequence ID" value="GPUH_0002461501-mRNA-1"/>
    <property type="gene ID" value="GPUH_0002461501"/>
</dbReference>
<feature type="compositionally biased region" description="Basic and acidic residues" evidence="1">
    <location>
        <begin position="87"/>
        <end position="97"/>
    </location>
</feature>
<evidence type="ECO:0000313" key="2">
    <source>
        <dbReference type="EMBL" id="VDN43035.1"/>
    </source>
</evidence>
<organism evidence="4">
    <name type="scientific">Gongylonema pulchrum</name>
    <dbReference type="NCBI Taxonomy" id="637853"/>
    <lineage>
        <taxon>Eukaryota</taxon>
        <taxon>Metazoa</taxon>
        <taxon>Ecdysozoa</taxon>
        <taxon>Nematoda</taxon>
        <taxon>Chromadorea</taxon>
        <taxon>Rhabditida</taxon>
        <taxon>Spirurina</taxon>
        <taxon>Spiruromorpha</taxon>
        <taxon>Spiruroidea</taxon>
        <taxon>Gongylonematidae</taxon>
        <taxon>Gongylonema</taxon>
    </lineage>
</organism>
<name>A0A183EUE4_9BILA</name>
<accession>A0A183EUE4</accession>
<evidence type="ECO:0000313" key="4">
    <source>
        <dbReference type="WBParaSite" id="GPUH_0002461501-mRNA-1"/>
    </source>
</evidence>
<reference evidence="2 3" key="2">
    <citation type="submission" date="2018-11" db="EMBL/GenBank/DDBJ databases">
        <authorList>
            <consortium name="Pathogen Informatics"/>
        </authorList>
    </citation>
    <scope>NUCLEOTIDE SEQUENCE [LARGE SCALE GENOMIC DNA]</scope>
</reference>
<proteinExistence type="predicted"/>
<evidence type="ECO:0000256" key="1">
    <source>
        <dbReference type="SAM" id="MobiDB-lite"/>
    </source>
</evidence>
<protein>
    <submittedName>
        <fullName evidence="4">GOLGA2L5 domain-containing protein</fullName>
    </submittedName>
</protein>
<dbReference type="AlphaFoldDB" id="A0A183EUE4"/>